<evidence type="ECO:0000256" key="9">
    <source>
        <dbReference type="ARBA" id="ARBA00022989"/>
    </source>
</evidence>
<dbReference type="KEGG" id="bmed:GYM46_14395"/>
<evidence type="ECO:0000256" key="3">
    <source>
        <dbReference type="ARBA" id="ARBA00007069"/>
    </source>
</evidence>
<feature type="transmembrane region" description="Helical" evidence="11">
    <location>
        <begin position="50"/>
        <end position="72"/>
    </location>
</feature>
<dbReference type="Proteomes" id="UP000289220">
    <property type="component" value="Unassembled WGS sequence"/>
</dbReference>
<gene>
    <name evidence="15" type="primary">modB</name>
    <name evidence="15" type="ORF">BREV_BREV_00751</name>
    <name evidence="14" type="ORF">GYM46_14395</name>
</gene>
<dbReference type="EMBL" id="UXHF01000009">
    <property type="protein sequence ID" value="VDC52087.1"/>
    <property type="molecule type" value="Genomic_DNA"/>
</dbReference>
<evidence type="ECO:0000256" key="5">
    <source>
        <dbReference type="ARBA" id="ARBA00022475"/>
    </source>
</evidence>
<feature type="transmembrane region" description="Helical" evidence="11">
    <location>
        <begin position="12"/>
        <end position="38"/>
    </location>
</feature>
<dbReference type="PANTHER" id="PTHR30183:SF3">
    <property type="entry name" value="MOLYBDENUM TRANSPORT SYSTEM PERMEASE PROTEIN MODB"/>
    <property type="match status" value="1"/>
</dbReference>
<evidence type="ECO:0000256" key="7">
    <source>
        <dbReference type="ARBA" id="ARBA00022519"/>
    </source>
</evidence>
<comment type="subcellular location">
    <subcellularLocation>
        <location evidence="2 12">Cell inner membrane</location>
        <topology evidence="2 12">Multi-pass membrane protein</topology>
    </subcellularLocation>
    <subcellularLocation>
        <location evidence="11">Cell membrane</location>
        <topology evidence="11">Multi-pass membrane protein</topology>
    </subcellularLocation>
</comment>
<dbReference type="EMBL" id="CP048751">
    <property type="protein sequence ID" value="QIH74035.1"/>
    <property type="molecule type" value="Genomic_DNA"/>
</dbReference>
<keyword evidence="7 12" id="KW-0997">Cell inner membrane</keyword>
<evidence type="ECO:0000256" key="11">
    <source>
        <dbReference type="RuleBase" id="RU363032"/>
    </source>
</evidence>
<feature type="transmembrane region" description="Helical" evidence="11">
    <location>
        <begin position="197"/>
        <end position="216"/>
    </location>
</feature>
<dbReference type="InterPro" id="IPR000515">
    <property type="entry name" value="MetI-like"/>
</dbReference>
<comment type="function">
    <text evidence="1 12">Part of the binding-protein-dependent transport system for molybdenum; probably responsible for the translocation of the substrate across the membrane.</text>
</comment>
<dbReference type="GO" id="GO:0005886">
    <property type="term" value="C:plasma membrane"/>
    <property type="evidence" value="ECO:0007669"/>
    <property type="project" value="UniProtKB-SubCell"/>
</dbReference>
<dbReference type="RefSeq" id="WP_008262437.1">
    <property type="nucleotide sequence ID" value="NZ_CP048751.1"/>
</dbReference>
<keyword evidence="4 11" id="KW-0813">Transport</keyword>
<keyword evidence="6 12" id="KW-0500">Molybdenum</keyword>
<evidence type="ECO:0000313" key="17">
    <source>
        <dbReference type="Proteomes" id="UP000501325"/>
    </source>
</evidence>
<proteinExistence type="inferred from homology"/>
<dbReference type="SUPFAM" id="SSF161098">
    <property type="entry name" value="MetI-like"/>
    <property type="match status" value="1"/>
</dbReference>
<dbReference type="InterPro" id="IPR035906">
    <property type="entry name" value="MetI-like_sf"/>
</dbReference>
<dbReference type="FunFam" id="1.10.3720.10:FF:000018">
    <property type="entry name" value="Molybdenum transport system permease"/>
    <property type="match status" value="1"/>
</dbReference>
<protein>
    <recommendedName>
        <fullName evidence="12">Molybdenum transport system permease</fullName>
    </recommendedName>
</protein>
<dbReference type="PANTHER" id="PTHR30183">
    <property type="entry name" value="MOLYBDENUM TRANSPORT SYSTEM PERMEASE PROTEIN MODB"/>
    <property type="match status" value="1"/>
</dbReference>
<dbReference type="AlphaFoldDB" id="A0A6G7EK91"/>
<sequence>MIPFSLEEQQIIGLSLKVAATATLFSLPPGVALAYLLSRGDFPGKGLLSGLTHLPLILPPVVTGYGLLLLFGRSGPLGAWLEPLGIVFAFDWTGAALAAAIMGFPLLVRAVQLSFDLVDPRIERAAETLGASPFIRFLTVTLPLALPGLAAGTVLAFAKALGEFGATITFVANIPGETRTLPLAIYSLTQAPGGEAAALRLVLISIGVSITALLISEWGARVAAQRIGATR</sequence>
<keyword evidence="9 11" id="KW-1133">Transmembrane helix</keyword>
<keyword evidence="16" id="KW-1185">Reference proteome</keyword>
<keyword evidence="8 11" id="KW-0812">Transmembrane</keyword>
<dbReference type="Gene3D" id="1.10.3720.10">
    <property type="entry name" value="MetI-like"/>
    <property type="match status" value="1"/>
</dbReference>
<evidence type="ECO:0000256" key="2">
    <source>
        <dbReference type="ARBA" id="ARBA00004429"/>
    </source>
</evidence>
<keyword evidence="5" id="KW-1003">Cell membrane</keyword>
<evidence type="ECO:0000256" key="4">
    <source>
        <dbReference type="ARBA" id="ARBA00022448"/>
    </source>
</evidence>
<name>A0A6G7EK91_9CAUL</name>
<keyword evidence="10 11" id="KW-0472">Membrane</keyword>
<dbReference type="CDD" id="cd06261">
    <property type="entry name" value="TM_PBP2"/>
    <property type="match status" value="1"/>
</dbReference>
<organism evidence="15 16">
    <name type="scientific">Brevundimonas mediterranea</name>
    <dbReference type="NCBI Taxonomy" id="74329"/>
    <lineage>
        <taxon>Bacteria</taxon>
        <taxon>Pseudomonadati</taxon>
        <taxon>Pseudomonadota</taxon>
        <taxon>Alphaproteobacteria</taxon>
        <taxon>Caulobacterales</taxon>
        <taxon>Caulobacteraceae</taxon>
        <taxon>Brevundimonas</taxon>
    </lineage>
</organism>
<evidence type="ECO:0000256" key="10">
    <source>
        <dbReference type="ARBA" id="ARBA00023136"/>
    </source>
</evidence>
<accession>A0A6G7EK91</accession>
<dbReference type="NCBIfam" id="NF006939">
    <property type="entry name" value="PRK09421.1"/>
    <property type="match status" value="1"/>
</dbReference>
<evidence type="ECO:0000256" key="8">
    <source>
        <dbReference type="ARBA" id="ARBA00022692"/>
    </source>
</evidence>
<dbReference type="Proteomes" id="UP000501325">
    <property type="component" value="Chromosome"/>
</dbReference>
<reference evidence="15 16" key="1">
    <citation type="submission" date="2018-11" db="EMBL/GenBank/DDBJ databases">
        <authorList>
            <person name="Peiro R."/>
            <person name="Begona"/>
            <person name="Cbmso G."/>
            <person name="Lopez M."/>
            <person name="Gonzalez S."/>
            <person name="Sacristan E."/>
            <person name="Castillo E."/>
        </authorList>
    </citation>
    <scope>NUCLEOTIDE SEQUENCE [LARGE SCALE GENOMIC DNA]</scope>
    <source>
        <strain evidence="15">Brev_genome</strain>
    </source>
</reference>
<reference evidence="14 17" key="2">
    <citation type="submission" date="2020-01" db="EMBL/GenBank/DDBJ databases">
        <authorList>
            <person name="Wang S."/>
        </authorList>
    </citation>
    <scope>NUCLEOTIDE SEQUENCE [LARGE SCALE GENOMIC DNA]</scope>
    <source>
        <strain evidence="14 17">D151-2-6</strain>
    </source>
</reference>
<feature type="transmembrane region" description="Helical" evidence="11">
    <location>
        <begin position="92"/>
        <end position="113"/>
    </location>
</feature>
<dbReference type="InterPro" id="IPR011867">
    <property type="entry name" value="ModB_ABC"/>
</dbReference>
<comment type="similarity">
    <text evidence="3 12">Belongs to the binding-protein-dependent transport system permease family. CysTW subfamily.</text>
</comment>
<feature type="domain" description="ABC transmembrane type-1" evidence="13">
    <location>
        <begin position="12"/>
        <end position="214"/>
    </location>
</feature>
<evidence type="ECO:0000256" key="6">
    <source>
        <dbReference type="ARBA" id="ARBA00022505"/>
    </source>
</evidence>
<evidence type="ECO:0000259" key="13">
    <source>
        <dbReference type="PROSITE" id="PS50928"/>
    </source>
</evidence>
<feature type="transmembrane region" description="Helical" evidence="11">
    <location>
        <begin position="134"/>
        <end position="158"/>
    </location>
</feature>
<evidence type="ECO:0000313" key="16">
    <source>
        <dbReference type="Proteomes" id="UP000289220"/>
    </source>
</evidence>
<dbReference type="PROSITE" id="PS50928">
    <property type="entry name" value="ABC_TM1"/>
    <property type="match status" value="1"/>
</dbReference>
<dbReference type="Pfam" id="PF00528">
    <property type="entry name" value="BPD_transp_1"/>
    <property type="match status" value="1"/>
</dbReference>
<dbReference type="NCBIfam" id="TIGR02141">
    <property type="entry name" value="modB_ABC"/>
    <property type="match status" value="1"/>
</dbReference>
<dbReference type="GO" id="GO:0015098">
    <property type="term" value="F:molybdate ion transmembrane transporter activity"/>
    <property type="evidence" value="ECO:0007669"/>
    <property type="project" value="UniProtKB-UniRule"/>
</dbReference>
<evidence type="ECO:0000256" key="12">
    <source>
        <dbReference type="RuleBase" id="RU365097"/>
    </source>
</evidence>
<evidence type="ECO:0000313" key="14">
    <source>
        <dbReference type="EMBL" id="QIH74035.1"/>
    </source>
</evidence>
<evidence type="ECO:0000256" key="1">
    <source>
        <dbReference type="ARBA" id="ARBA00002949"/>
    </source>
</evidence>
<evidence type="ECO:0000313" key="15">
    <source>
        <dbReference type="EMBL" id="VDC52087.1"/>
    </source>
</evidence>